<comment type="catalytic activity">
    <reaction evidence="17">
        <text>(6S)-5,6,7,8-tetrahydrofolyl-(gamma-L-Glu)(n) + L-glutamate + ATP = (6S)-5,6,7,8-tetrahydrofolyl-(gamma-L-Glu)(n+1) + ADP + phosphate + H(+)</text>
        <dbReference type="Rhea" id="RHEA:10580"/>
        <dbReference type="Rhea" id="RHEA-COMP:14738"/>
        <dbReference type="Rhea" id="RHEA-COMP:14740"/>
        <dbReference type="ChEBI" id="CHEBI:15378"/>
        <dbReference type="ChEBI" id="CHEBI:29985"/>
        <dbReference type="ChEBI" id="CHEBI:30616"/>
        <dbReference type="ChEBI" id="CHEBI:43474"/>
        <dbReference type="ChEBI" id="CHEBI:141005"/>
        <dbReference type="ChEBI" id="CHEBI:456216"/>
        <dbReference type="EC" id="6.3.2.17"/>
    </reaction>
</comment>
<comment type="catalytic activity">
    <reaction evidence="20">
        <text>7,8-dihydropteroate + L-glutamate + ATP = 7,8-dihydrofolate + ADP + phosphate + H(+)</text>
        <dbReference type="Rhea" id="RHEA:23584"/>
        <dbReference type="ChEBI" id="CHEBI:15378"/>
        <dbReference type="ChEBI" id="CHEBI:17839"/>
        <dbReference type="ChEBI" id="CHEBI:29985"/>
        <dbReference type="ChEBI" id="CHEBI:30616"/>
        <dbReference type="ChEBI" id="CHEBI:43474"/>
        <dbReference type="ChEBI" id="CHEBI:57451"/>
        <dbReference type="ChEBI" id="CHEBI:456216"/>
        <dbReference type="EC" id="6.3.2.12"/>
    </reaction>
</comment>
<feature type="domain" description="Mur ligase C-terminal" evidence="22">
    <location>
        <begin position="283"/>
        <end position="404"/>
    </location>
</feature>
<evidence type="ECO:0000256" key="19">
    <source>
        <dbReference type="ARBA" id="ARBA00049035"/>
    </source>
</evidence>
<evidence type="ECO:0000256" key="17">
    <source>
        <dbReference type="ARBA" id="ARBA00047493"/>
    </source>
</evidence>
<evidence type="ECO:0000259" key="22">
    <source>
        <dbReference type="Pfam" id="PF02875"/>
    </source>
</evidence>
<name>A0A7W4W2I7_9GAMM</name>
<dbReference type="GO" id="GO:0005737">
    <property type="term" value="C:cytoplasm"/>
    <property type="evidence" value="ECO:0007669"/>
    <property type="project" value="TreeGrafter"/>
</dbReference>
<evidence type="ECO:0000256" key="13">
    <source>
        <dbReference type="ARBA" id="ARBA00022909"/>
    </source>
</evidence>
<comment type="catalytic activity">
    <reaction evidence="19">
        <text>(6R)-5,10-methylenetetrahydrofolyl-(gamma-L-Glu)(n) + L-glutamate + ATP = (6R)-5,10-methylenetetrahydrofolyl-(gamma-L-Glu)(n+1) + ADP + phosphate + H(+)</text>
        <dbReference type="Rhea" id="RHEA:51912"/>
        <dbReference type="Rhea" id="RHEA-COMP:13257"/>
        <dbReference type="Rhea" id="RHEA-COMP:13258"/>
        <dbReference type="ChEBI" id="CHEBI:15378"/>
        <dbReference type="ChEBI" id="CHEBI:29985"/>
        <dbReference type="ChEBI" id="CHEBI:30616"/>
        <dbReference type="ChEBI" id="CHEBI:43474"/>
        <dbReference type="ChEBI" id="CHEBI:136572"/>
        <dbReference type="ChEBI" id="CHEBI:456216"/>
        <dbReference type="EC" id="6.3.2.17"/>
    </reaction>
</comment>
<dbReference type="EC" id="6.3.2.17" evidence="6"/>
<organism evidence="24 25">
    <name type="scientific">Litorivivens lipolytica</name>
    <dbReference type="NCBI Taxonomy" id="1524264"/>
    <lineage>
        <taxon>Bacteria</taxon>
        <taxon>Pseudomonadati</taxon>
        <taxon>Pseudomonadota</taxon>
        <taxon>Gammaproteobacteria</taxon>
        <taxon>Litorivivens</taxon>
    </lineage>
</organism>
<proteinExistence type="inferred from homology"/>
<keyword evidence="12" id="KW-0460">Magnesium</keyword>
<sequence length="428" mass="46483">MTALSDWLQRLETLHPAPMALGLDRISPVFQKLNPDFSKTTVVTVAGTNGKGSVVELLQNLLLSAGHRVGLYTSPHLIRYNERVRINGVELDDDTLVAGLEAVEACRDGISLTYFEFSTLAALHNFAQADLDYLVLEVGLGGRLDAVNIVDPDLCVLTSVALDHEAWLGSDREKIGAEKAGIFRPSVPVVCGDVDPPSSVIEQAQNLQSPWYGIGKEFELKSDAENGAVWSGVSRGGSRREVHYRGALKLLPVNIATALQAYWLLKDDAPPDWSALSSTVPGRQEHLVYGGVEIILDVSHNPAACEALAQHLQQQAPVDRCCALFAVMADKEIDSMVSALKDSFDAWFLGDLTGNERAKPARDLAPLLHAQGITMISVSKNMRQTFARAMSLLEPGHRLVVFGSVFTVAAIKTILAQKLSRQELEGEI</sequence>
<dbReference type="PIRSF" id="PIRSF001563">
    <property type="entry name" value="Folylpolyglu_synth"/>
    <property type="match status" value="1"/>
</dbReference>
<keyword evidence="8 21" id="KW-0436">Ligase</keyword>
<dbReference type="PANTHER" id="PTHR11136">
    <property type="entry name" value="FOLYLPOLYGLUTAMATE SYNTHASE-RELATED"/>
    <property type="match status" value="1"/>
</dbReference>
<evidence type="ECO:0000256" key="5">
    <source>
        <dbReference type="ARBA" id="ARBA00013023"/>
    </source>
</evidence>
<dbReference type="Gene3D" id="3.40.1190.10">
    <property type="entry name" value="Mur-like, catalytic domain"/>
    <property type="match status" value="1"/>
</dbReference>
<evidence type="ECO:0000256" key="21">
    <source>
        <dbReference type="PIRNR" id="PIRNR001563"/>
    </source>
</evidence>
<evidence type="ECO:0000256" key="10">
    <source>
        <dbReference type="ARBA" id="ARBA00022741"/>
    </source>
</evidence>
<dbReference type="InterPro" id="IPR036565">
    <property type="entry name" value="Mur-like_cat_sf"/>
</dbReference>
<evidence type="ECO:0000256" key="16">
    <source>
        <dbReference type="ARBA" id="ARBA00032510"/>
    </source>
</evidence>
<evidence type="ECO:0000256" key="2">
    <source>
        <dbReference type="ARBA" id="ARBA00004799"/>
    </source>
</evidence>
<dbReference type="Proteomes" id="UP000537130">
    <property type="component" value="Unassembled WGS sequence"/>
</dbReference>
<dbReference type="Gene3D" id="3.90.190.20">
    <property type="entry name" value="Mur ligase, C-terminal domain"/>
    <property type="match status" value="1"/>
</dbReference>
<dbReference type="PROSITE" id="PS01011">
    <property type="entry name" value="FOLYLPOLYGLU_SYNT_1"/>
    <property type="match status" value="1"/>
</dbReference>
<dbReference type="PANTHER" id="PTHR11136:SF0">
    <property type="entry name" value="DIHYDROFOLATE SYNTHETASE-RELATED"/>
    <property type="match status" value="1"/>
</dbReference>
<dbReference type="InterPro" id="IPR036615">
    <property type="entry name" value="Mur_ligase_C_dom_sf"/>
</dbReference>
<dbReference type="InterPro" id="IPR001645">
    <property type="entry name" value="Folylpolyglutamate_synth"/>
</dbReference>
<keyword evidence="10 21" id="KW-0547">Nucleotide-binding</keyword>
<comment type="function">
    <text evidence="1">Functions in two distinct reactions of the de novo folate biosynthetic pathway. Catalyzes the addition of a glutamate residue to dihydropteroate (7,8-dihydropteroate or H2Pte) to form dihydrofolate (7,8-dihydrofolate monoglutamate or H2Pte-Glu). Also catalyzes successive additions of L-glutamate to tetrahydrofolate or 10-formyltetrahydrofolate or 5,10-methylenetetrahydrofolate, leading to folylpolyglutamate derivatives.</text>
</comment>
<dbReference type="InterPro" id="IPR018109">
    <property type="entry name" value="Folylpolyglutamate_synth_CS"/>
</dbReference>
<dbReference type="SUPFAM" id="SSF53623">
    <property type="entry name" value="MurD-like peptide ligases, catalytic domain"/>
    <property type="match status" value="1"/>
</dbReference>
<evidence type="ECO:0000256" key="18">
    <source>
        <dbReference type="ARBA" id="ARBA00047808"/>
    </source>
</evidence>
<keyword evidence="11 21" id="KW-0067">ATP-binding</keyword>
<evidence type="ECO:0000256" key="4">
    <source>
        <dbReference type="ARBA" id="ARBA00008276"/>
    </source>
</evidence>
<evidence type="ECO:0000256" key="6">
    <source>
        <dbReference type="ARBA" id="ARBA00013025"/>
    </source>
</evidence>
<evidence type="ECO:0000256" key="8">
    <source>
        <dbReference type="ARBA" id="ARBA00022598"/>
    </source>
</evidence>
<dbReference type="EMBL" id="JACHWY010000001">
    <property type="protein sequence ID" value="MBB3046256.1"/>
    <property type="molecule type" value="Genomic_DNA"/>
</dbReference>
<dbReference type="GO" id="GO:0046654">
    <property type="term" value="P:tetrahydrofolate biosynthetic process"/>
    <property type="evidence" value="ECO:0007669"/>
    <property type="project" value="UniProtKB-UniPathway"/>
</dbReference>
<dbReference type="GO" id="GO:0008841">
    <property type="term" value="F:dihydrofolate synthase activity"/>
    <property type="evidence" value="ECO:0007669"/>
    <property type="project" value="UniProtKB-EC"/>
</dbReference>
<dbReference type="Pfam" id="PF08245">
    <property type="entry name" value="Mur_ligase_M"/>
    <property type="match status" value="1"/>
</dbReference>
<evidence type="ECO:0000256" key="15">
    <source>
        <dbReference type="ARBA" id="ARBA00030592"/>
    </source>
</evidence>
<feature type="domain" description="Mur ligase central" evidence="23">
    <location>
        <begin position="45"/>
        <end position="210"/>
    </location>
</feature>
<dbReference type="InterPro" id="IPR004101">
    <property type="entry name" value="Mur_ligase_C"/>
</dbReference>
<reference evidence="24 25" key="1">
    <citation type="submission" date="2020-08" db="EMBL/GenBank/DDBJ databases">
        <title>Genomic Encyclopedia of Type Strains, Phase III (KMG-III): the genomes of soil and plant-associated and newly described type strains.</title>
        <authorList>
            <person name="Whitman W."/>
        </authorList>
    </citation>
    <scope>NUCLEOTIDE SEQUENCE [LARGE SCALE GENOMIC DNA]</scope>
    <source>
        <strain evidence="24 25">CECT 8654</strain>
    </source>
</reference>
<dbReference type="Pfam" id="PF02875">
    <property type="entry name" value="Mur_ligase_C"/>
    <property type="match status" value="1"/>
</dbReference>
<evidence type="ECO:0000256" key="3">
    <source>
        <dbReference type="ARBA" id="ARBA00005150"/>
    </source>
</evidence>
<evidence type="ECO:0000256" key="14">
    <source>
        <dbReference type="ARBA" id="ARBA00030048"/>
    </source>
</evidence>
<dbReference type="UniPathway" id="UPA00077">
    <property type="reaction ID" value="UER00157"/>
</dbReference>
<dbReference type="EC" id="6.3.2.12" evidence="5"/>
<evidence type="ECO:0000256" key="7">
    <source>
        <dbReference type="ARBA" id="ARBA00019357"/>
    </source>
</evidence>
<dbReference type="AlphaFoldDB" id="A0A7W4W2I7"/>
<evidence type="ECO:0000313" key="24">
    <source>
        <dbReference type="EMBL" id="MBB3046256.1"/>
    </source>
</evidence>
<evidence type="ECO:0000256" key="1">
    <source>
        <dbReference type="ARBA" id="ARBA00002714"/>
    </source>
</evidence>
<evidence type="ECO:0000256" key="20">
    <source>
        <dbReference type="ARBA" id="ARBA00049161"/>
    </source>
</evidence>
<dbReference type="RefSeq" id="WP_183408949.1">
    <property type="nucleotide sequence ID" value="NZ_JACHWY010000001.1"/>
</dbReference>
<comment type="catalytic activity">
    <reaction evidence="18">
        <text>10-formyltetrahydrofolyl-(gamma-L-Glu)(n) + L-glutamate + ATP = 10-formyltetrahydrofolyl-(gamma-L-Glu)(n+1) + ADP + phosphate + H(+)</text>
        <dbReference type="Rhea" id="RHEA:51904"/>
        <dbReference type="Rhea" id="RHEA-COMP:13088"/>
        <dbReference type="Rhea" id="RHEA-COMP:14300"/>
        <dbReference type="ChEBI" id="CHEBI:15378"/>
        <dbReference type="ChEBI" id="CHEBI:29985"/>
        <dbReference type="ChEBI" id="CHEBI:30616"/>
        <dbReference type="ChEBI" id="CHEBI:43474"/>
        <dbReference type="ChEBI" id="CHEBI:134413"/>
        <dbReference type="ChEBI" id="CHEBI:456216"/>
        <dbReference type="EC" id="6.3.2.17"/>
    </reaction>
</comment>
<protein>
    <recommendedName>
        <fullName evidence="7">Dihydrofolate synthase/folylpolyglutamate synthase</fullName>
        <ecNumber evidence="5">6.3.2.12</ecNumber>
        <ecNumber evidence="6">6.3.2.17</ecNumber>
    </recommendedName>
    <alternativeName>
        <fullName evidence="16">Folylpoly-gamma-glutamate synthetase-dihydrofolate synthetase</fullName>
    </alternativeName>
    <alternativeName>
        <fullName evidence="14">Folylpolyglutamate synthetase</fullName>
    </alternativeName>
    <alternativeName>
        <fullName evidence="15">Tetrahydrofolylpolyglutamate synthase</fullName>
    </alternativeName>
</protein>
<evidence type="ECO:0000256" key="11">
    <source>
        <dbReference type="ARBA" id="ARBA00022840"/>
    </source>
</evidence>
<dbReference type="SUPFAM" id="SSF53244">
    <property type="entry name" value="MurD-like peptide ligases, peptide-binding domain"/>
    <property type="match status" value="1"/>
</dbReference>
<keyword evidence="25" id="KW-1185">Reference proteome</keyword>
<evidence type="ECO:0000259" key="23">
    <source>
        <dbReference type="Pfam" id="PF08245"/>
    </source>
</evidence>
<gene>
    <name evidence="24" type="ORF">FHR99_000492</name>
</gene>
<dbReference type="NCBIfam" id="TIGR01499">
    <property type="entry name" value="folC"/>
    <property type="match status" value="1"/>
</dbReference>
<comment type="pathway">
    <text evidence="3">Cofactor biosynthesis; tetrahydrofolylpolyglutamate biosynthesis.</text>
</comment>
<keyword evidence="13" id="KW-0289">Folate biosynthesis</keyword>
<dbReference type="InterPro" id="IPR013221">
    <property type="entry name" value="Mur_ligase_cen"/>
</dbReference>
<accession>A0A7W4W2I7</accession>
<evidence type="ECO:0000256" key="12">
    <source>
        <dbReference type="ARBA" id="ARBA00022842"/>
    </source>
</evidence>
<evidence type="ECO:0000256" key="9">
    <source>
        <dbReference type="ARBA" id="ARBA00022723"/>
    </source>
</evidence>
<evidence type="ECO:0000313" key="25">
    <source>
        <dbReference type="Proteomes" id="UP000537130"/>
    </source>
</evidence>
<comment type="pathway">
    <text evidence="2">Cofactor biosynthesis; tetrahydrofolate biosynthesis; 7,8-dihydrofolate from 2-amino-4-hydroxy-6-hydroxymethyl-7,8-dihydropteridine diphosphate and 4-aminobenzoate: step 2/2.</text>
</comment>
<dbReference type="GO" id="GO:0046656">
    <property type="term" value="P:folic acid biosynthetic process"/>
    <property type="evidence" value="ECO:0007669"/>
    <property type="project" value="UniProtKB-KW"/>
</dbReference>
<dbReference type="GO" id="GO:0046872">
    <property type="term" value="F:metal ion binding"/>
    <property type="evidence" value="ECO:0007669"/>
    <property type="project" value="UniProtKB-KW"/>
</dbReference>
<dbReference type="GO" id="GO:0005524">
    <property type="term" value="F:ATP binding"/>
    <property type="evidence" value="ECO:0007669"/>
    <property type="project" value="UniProtKB-KW"/>
</dbReference>
<keyword evidence="9" id="KW-0479">Metal-binding</keyword>
<comment type="caution">
    <text evidence="24">The sequence shown here is derived from an EMBL/GenBank/DDBJ whole genome shotgun (WGS) entry which is preliminary data.</text>
</comment>
<comment type="similarity">
    <text evidence="4 21">Belongs to the folylpolyglutamate synthase family.</text>
</comment>
<dbReference type="GO" id="GO:0004326">
    <property type="term" value="F:tetrahydrofolylpolyglutamate synthase activity"/>
    <property type="evidence" value="ECO:0007669"/>
    <property type="project" value="UniProtKB-EC"/>
</dbReference>